<dbReference type="Pfam" id="PF25000">
    <property type="entry name" value="DUF7779"/>
    <property type="match status" value="1"/>
</dbReference>
<feature type="repeat" description="TPR" evidence="2">
    <location>
        <begin position="399"/>
        <end position="432"/>
    </location>
</feature>
<evidence type="ECO:0000256" key="1">
    <source>
        <dbReference type="ARBA" id="ARBA00022803"/>
    </source>
</evidence>
<dbReference type="Proteomes" id="UP000507470">
    <property type="component" value="Unassembled WGS sequence"/>
</dbReference>
<protein>
    <recommendedName>
        <fullName evidence="3">DUF7779 domain-containing protein</fullName>
    </recommendedName>
</protein>
<accession>A0A6J8E846</accession>
<evidence type="ECO:0000313" key="5">
    <source>
        <dbReference type="Proteomes" id="UP000507470"/>
    </source>
</evidence>
<dbReference type="InterPro" id="IPR056681">
    <property type="entry name" value="DUF7779"/>
</dbReference>
<proteinExistence type="predicted"/>
<evidence type="ECO:0000259" key="3">
    <source>
        <dbReference type="Pfam" id="PF25000"/>
    </source>
</evidence>
<dbReference type="SMART" id="SM00028">
    <property type="entry name" value="TPR"/>
    <property type="match status" value="2"/>
</dbReference>
<sequence length="611" mass="69819">MVKPENCIRLPLFETIEALEFVKRRSNRSDNKEDKTIISLVEELGGLPLALEQAAAYIKSIKCSFADYFNRFEKKRIELLKTAPSRKKISKERLAVAITWELSIEYISRESESEGLGSAAIIVMQIASVLFADDIPKDIFNIGHPVVEDKELIKALDDDVGCRQIIEILTRLSLFQFLKNKSLSVHRLVQEVIRNNMNNDRRHCILQHALRMVKKAIDSCVTPTHVLQLDNTKVTKRGSLFKWSKLAVNANTLKLHLSHLVKDDELSHNICLNEQMLKILQTTALYHSINQRQALALTDQEQMFKIISMLSFDTNYYHELTNIKIPLLQKDREMILECLASVIHKDSEEIIDTSSSVVPYNSETLREMGNEAFKEQRYHDAIQCYTEGIRSCSTDNIDSRLYSNRSLAYIRIKDYEHALSDASTCIDIAPDNWKGYCWKAYSVSGLIETGLLSSNMEAVGLASACIAAYKNKLCLGKYKMKICYPIINYKMIERPERLCQEIMLLTDRPFTTIMLRQGRYTIREPLATTKSIQVIGVEEGIEIDTGKNFNICQLPKNFLTVDIEPENTIHAHFENIKFLQGGCQITVSNNSVATFYKCKFSNGQKGCEYFP</sequence>
<dbReference type="SUPFAM" id="SSF48452">
    <property type="entry name" value="TPR-like"/>
    <property type="match status" value="1"/>
</dbReference>
<gene>
    <name evidence="4" type="ORF">MCOR_49122</name>
</gene>
<dbReference type="EMBL" id="CACVKT020008661">
    <property type="protein sequence ID" value="CAC5416517.1"/>
    <property type="molecule type" value="Genomic_DNA"/>
</dbReference>
<dbReference type="PANTHER" id="PTHR46423:SF1">
    <property type="entry name" value="RNA POLYMERASE II-ASSOCIATED PROTEIN 3"/>
    <property type="match status" value="1"/>
</dbReference>
<dbReference type="InterPro" id="IPR051966">
    <property type="entry name" value="RPAP3"/>
</dbReference>
<dbReference type="PANTHER" id="PTHR46423">
    <property type="entry name" value="RNA POLYMERASE II-ASSOCIATED PROTEIN 3"/>
    <property type="match status" value="1"/>
</dbReference>
<dbReference type="InterPro" id="IPR011990">
    <property type="entry name" value="TPR-like_helical_dom_sf"/>
</dbReference>
<feature type="domain" description="DUF7779" evidence="3">
    <location>
        <begin position="114"/>
        <end position="201"/>
    </location>
</feature>
<dbReference type="InterPro" id="IPR019734">
    <property type="entry name" value="TPR_rpt"/>
</dbReference>
<reference evidence="4 5" key="1">
    <citation type="submission" date="2020-06" db="EMBL/GenBank/DDBJ databases">
        <authorList>
            <person name="Li R."/>
            <person name="Bekaert M."/>
        </authorList>
    </citation>
    <scope>NUCLEOTIDE SEQUENCE [LARGE SCALE GENOMIC DNA]</scope>
    <source>
        <strain evidence="5">wild</strain>
    </source>
</reference>
<evidence type="ECO:0000313" key="4">
    <source>
        <dbReference type="EMBL" id="CAC5416517.1"/>
    </source>
</evidence>
<dbReference type="OrthoDB" id="6088515at2759"/>
<dbReference type="Gene3D" id="1.25.40.10">
    <property type="entry name" value="Tetratricopeptide repeat domain"/>
    <property type="match status" value="1"/>
</dbReference>
<dbReference type="PROSITE" id="PS50005">
    <property type="entry name" value="TPR"/>
    <property type="match status" value="1"/>
</dbReference>
<name>A0A6J8E846_MYTCO</name>
<organism evidence="4 5">
    <name type="scientific">Mytilus coruscus</name>
    <name type="common">Sea mussel</name>
    <dbReference type="NCBI Taxonomy" id="42192"/>
    <lineage>
        <taxon>Eukaryota</taxon>
        <taxon>Metazoa</taxon>
        <taxon>Spiralia</taxon>
        <taxon>Lophotrochozoa</taxon>
        <taxon>Mollusca</taxon>
        <taxon>Bivalvia</taxon>
        <taxon>Autobranchia</taxon>
        <taxon>Pteriomorphia</taxon>
        <taxon>Mytilida</taxon>
        <taxon>Mytiloidea</taxon>
        <taxon>Mytilidae</taxon>
        <taxon>Mytilinae</taxon>
        <taxon>Mytilus</taxon>
    </lineage>
</organism>
<dbReference type="AlphaFoldDB" id="A0A6J8E846"/>
<keyword evidence="1 2" id="KW-0802">TPR repeat</keyword>
<evidence type="ECO:0000256" key="2">
    <source>
        <dbReference type="PROSITE-ProRule" id="PRU00339"/>
    </source>
</evidence>
<dbReference type="GO" id="GO:0101031">
    <property type="term" value="C:protein folding chaperone complex"/>
    <property type="evidence" value="ECO:0007669"/>
    <property type="project" value="TreeGrafter"/>
</dbReference>
<keyword evidence="5" id="KW-1185">Reference proteome</keyword>